<dbReference type="PIRSF" id="PIRSF010219">
    <property type="entry name" value="UCP010219"/>
    <property type="match status" value="1"/>
</dbReference>
<accession>A0ABN9NJY0</accession>
<keyword evidence="3" id="KW-1185">Reference proteome</keyword>
<feature type="transmembrane region" description="Helical" evidence="1">
    <location>
        <begin position="126"/>
        <end position="144"/>
    </location>
</feature>
<sequence>MGGVSGLIYSSLPVLVFVPISSLFGLMPAIISALVAATVILVWRLARRETTQPAISGFFGVGICALIAYLMGESKGYFLLGIWTSLFWASVFGISVLIRRPVVGYVWGWTNGQGHQWRSVRRATRAFDIATLAWAVLFASRFLVQQHLYDADQTGWLGVARIAMGWPLTAALALGTYLAIKTAQRAIHAVNQGAPAPAVDASADTPGADVTGRD</sequence>
<feature type="transmembrane region" description="Helical" evidence="1">
    <location>
        <begin position="20"/>
        <end position="42"/>
    </location>
</feature>
<dbReference type="RefSeq" id="WP_308482860.1">
    <property type="nucleotide sequence ID" value="NZ_OY726397.1"/>
</dbReference>
<gene>
    <name evidence="2" type="ORF">MU0053_003034</name>
</gene>
<feature type="transmembrane region" description="Helical" evidence="1">
    <location>
        <begin position="77"/>
        <end position="98"/>
    </location>
</feature>
<protein>
    <submittedName>
        <fullName evidence="2">DUF3159 domain-containing protein</fullName>
    </submittedName>
</protein>
<evidence type="ECO:0000256" key="1">
    <source>
        <dbReference type="SAM" id="Phobius"/>
    </source>
</evidence>
<evidence type="ECO:0000313" key="3">
    <source>
        <dbReference type="Proteomes" id="UP001190465"/>
    </source>
</evidence>
<keyword evidence="1" id="KW-1133">Transmembrane helix</keyword>
<keyword evidence="1" id="KW-0812">Transmembrane</keyword>
<dbReference type="EMBL" id="OY726397">
    <property type="protein sequence ID" value="CAJ1505815.1"/>
    <property type="molecule type" value="Genomic_DNA"/>
</dbReference>
<name>A0ABN9NJY0_9MYCO</name>
<organism evidence="2 3">
    <name type="scientific">[Mycobacterium] burgundiense</name>
    <dbReference type="NCBI Taxonomy" id="3064286"/>
    <lineage>
        <taxon>Bacteria</taxon>
        <taxon>Bacillati</taxon>
        <taxon>Actinomycetota</taxon>
        <taxon>Actinomycetes</taxon>
        <taxon>Mycobacteriales</taxon>
        <taxon>Mycobacteriaceae</taxon>
        <taxon>Mycolicibacterium</taxon>
    </lineage>
</organism>
<dbReference type="InterPro" id="IPR016566">
    <property type="entry name" value="UCP010219"/>
</dbReference>
<proteinExistence type="predicted"/>
<feature type="transmembrane region" description="Helical" evidence="1">
    <location>
        <begin position="156"/>
        <end position="180"/>
    </location>
</feature>
<feature type="transmembrane region" description="Helical" evidence="1">
    <location>
        <begin position="54"/>
        <end position="71"/>
    </location>
</feature>
<reference evidence="2 3" key="1">
    <citation type="submission" date="2023-08" db="EMBL/GenBank/DDBJ databases">
        <authorList>
            <person name="Folkvardsen B D."/>
            <person name="Norman A."/>
        </authorList>
    </citation>
    <scope>NUCLEOTIDE SEQUENCE [LARGE SCALE GENOMIC DNA]</scope>
    <source>
        <strain evidence="2 3">Mu0053</strain>
    </source>
</reference>
<keyword evidence="1" id="KW-0472">Membrane</keyword>
<dbReference type="Pfam" id="PF11361">
    <property type="entry name" value="DUF3159"/>
    <property type="match status" value="1"/>
</dbReference>
<dbReference type="Proteomes" id="UP001190465">
    <property type="component" value="Chromosome"/>
</dbReference>
<evidence type="ECO:0000313" key="2">
    <source>
        <dbReference type="EMBL" id="CAJ1505815.1"/>
    </source>
</evidence>